<accession>A0A814IFQ4</accession>
<evidence type="ECO:0000313" key="2">
    <source>
        <dbReference type="EMBL" id="CAF1022849.1"/>
    </source>
</evidence>
<feature type="domain" description="PBZ-type" evidence="1">
    <location>
        <begin position="1043"/>
        <end position="1068"/>
    </location>
</feature>
<dbReference type="Proteomes" id="UP000663870">
    <property type="component" value="Unassembled WGS sequence"/>
</dbReference>
<evidence type="ECO:0000313" key="4">
    <source>
        <dbReference type="Proteomes" id="UP000663854"/>
    </source>
</evidence>
<evidence type="ECO:0000259" key="1">
    <source>
        <dbReference type="Pfam" id="PF10283"/>
    </source>
</evidence>
<dbReference type="EMBL" id="CAJNOL010000720">
    <property type="protein sequence ID" value="CAF1177256.1"/>
    <property type="molecule type" value="Genomic_DNA"/>
</dbReference>
<dbReference type="InterPro" id="IPR019406">
    <property type="entry name" value="APLF_PBZ"/>
</dbReference>
<sequence>MSSQHRQKCSYGGECKLIENDSCHANDFEHPDFCRDGGRCENMNYEHLKAYRHVPLCQYRRQCLDYNRGTVDHCRNFRHCLSMCRFGHFCVKFHDEKHLSQENHPFHPPCPLTPFHCRQYNSLCDTKNIRTLSIEVQNHCLQYSHVCRYGRQCYETADIHWKNTIHVARNICLKNDACTEIDQENHLNSFSHPGIADIRRFCPYPGHECRDRRKLEHIKQYRHHGNHDRSGVISCFGQNKTINFVENQERIVQAIKKYAKSLNSRDTLSIPLEIQKWIKGLQPIHRCSKVIFESILVHGHVMSREHMEHLKNPSFVAQAVQEHKRVRAIFDRYKTPAIEDYAKEYIRAIVFLEYSKKHGTTAITGAAIGDLLMPVTHDDYGDTIRKKERMFQSLMKLEEVETIKKCAIDIAEASWNLHSSPSGIGYSNDKELGTDKHVFSVLGPHLGHYYGDIFLVFKSEVMFHPDANFSPQAATSFLSGRTFTNRPWVQDPGARSAKIKCFHESKLHCAIPGYEYAAVAELIAVSGLQKKTMDIDLKTILNYWTKADSHQVFEAHLPRLVPLDYIEEVYIPKNLFASLTSAAQESATKVFRDTLHITDHKINLTDTGGGVSPLSDKSRSEYQDFVIGILMKKIEKRKEHAKHFRGFVLTLAPNQFTDHIVLPLTINDAHNQYLRIHKQSSNSNVVYIYWETMYGDMMVTLSDEPIIPDEKQPHIRCLVCYIAEKPSMTTTSYNESYSYLNAGEPYRHGIIKTNGQCSSSSRSFHRGCNMEEFSMYCLKIDKQTGQVILSHAGPNSIYCYETIACKFSKISLDLNKLQYVHVSAGSHKVPIRDLIISFEEISDLHPSFDMKFKRGDDPFPRSKKSYDYDRLTSSKIPYTTLSTKYKTSSSTDDVFDYDVDDKNLDPCPYSINCVLQESLKHMKEYSHPCPYSELCRSKDKEPHLTHEPHRVEQCSLKSSCQKLDDPLHRVKYRHPGYPDFLIPCRDGLNCHNKTFDHRTKYSHGEKIETSEFMSYDTSHKPSSKYHPEYRDTEYTHVKTSDQRTPCRYGSNCYVQNNSDHCSEYSHPCEYKSKHSTSSSVKRTPCRYGNNCWDKNSYQHCLEYSHPDDE</sequence>
<keyword evidence="5" id="KW-1185">Reference proteome</keyword>
<dbReference type="Proteomes" id="UP000663854">
    <property type="component" value="Unassembled WGS sequence"/>
</dbReference>
<name>A0A814IFQ4_9BILA</name>
<dbReference type="AlphaFoldDB" id="A0A814IFQ4"/>
<proteinExistence type="predicted"/>
<evidence type="ECO:0000313" key="5">
    <source>
        <dbReference type="Proteomes" id="UP000663870"/>
    </source>
</evidence>
<protein>
    <recommendedName>
        <fullName evidence="1">PBZ-type domain-containing protein</fullName>
    </recommendedName>
</protein>
<evidence type="ECO:0000313" key="3">
    <source>
        <dbReference type="EMBL" id="CAF1177256.1"/>
    </source>
</evidence>
<gene>
    <name evidence="3" type="ORF">JXQ802_LOCUS23141</name>
    <name evidence="2" type="ORF">PYM288_LOCUS15718</name>
</gene>
<organism evidence="2 4">
    <name type="scientific">Rotaria sordida</name>
    <dbReference type="NCBI Taxonomy" id="392033"/>
    <lineage>
        <taxon>Eukaryota</taxon>
        <taxon>Metazoa</taxon>
        <taxon>Spiralia</taxon>
        <taxon>Gnathifera</taxon>
        <taxon>Rotifera</taxon>
        <taxon>Eurotatoria</taxon>
        <taxon>Bdelloidea</taxon>
        <taxon>Philodinida</taxon>
        <taxon>Philodinidae</taxon>
        <taxon>Rotaria</taxon>
    </lineage>
</organism>
<reference evidence="2" key="1">
    <citation type="submission" date="2021-02" db="EMBL/GenBank/DDBJ databases">
        <authorList>
            <person name="Nowell W R."/>
        </authorList>
    </citation>
    <scope>NUCLEOTIDE SEQUENCE</scope>
</reference>
<comment type="caution">
    <text evidence="2">The sequence shown here is derived from an EMBL/GenBank/DDBJ whole genome shotgun (WGS) entry which is preliminary data.</text>
</comment>
<dbReference type="Pfam" id="PF10283">
    <property type="entry name" value="zf-CCHH"/>
    <property type="match status" value="1"/>
</dbReference>
<dbReference type="EMBL" id="CAJNOH010000383">
    <property type="protein sequence ID" value="CAF1022849.1"/>
    <property type="molecule type" value="Genomic_DNA"/>
</dbReference>